<reference evidence="2 3" key="1">
    <citation type="submission" date="2019-04" db="EMBL/GenBank/DDBJ databases">
        <authorList>
            <person name="Pope W.H."/>
            <person name="Garlena R.A."/>
            <person name="Russell D.A."/>
            <person name="Jacobs-Sera D."/>
            <person name="Hatfull G.F."/>
        </authorList>
    </citation>
    <scope>NUCLEOTIDE SEQUENCE [LARGE SCALE GENOMIC DNA]</scope>
</reference>
<dbReference type="Pfam" id="PF02467">
    <property type="entry name" value="Whib"/>
    <property type="match status" value="1"/>
</dbReference>
<keyword evidence="3" id="KW-1185">Reference proteome</keyword>
<evidence type="ECO:0000259" key="1">
    <source>
        <dbReference type="PROSITE" id="PS51674"/>
    </source>
</evidence>
<feature type="domain" description="4Fe-4S Wbl-type" evidence="1">
    <location>
        <begin position="16"/>
        <end position="79"/>
    </location>
</feature>
<dbReference type="GeneID" id="80559498"/>
<name>A0A4D6TEF0_9CAUD</name>
<dbReference type="KEGG" id="vg:80559498"/>
<dbReference type="Proteomes" id="UP000298786">
    <property type="component" value="Segment"/>
</dbReference>
<dbReference type="PROSITE" id="PS51674">
    <property type="entry name" value="4FE4S_WBL"/>
    <property type="match status" value="1"/>
</dbReference>
<dbReference type="InterPro" id="IPR034768">
    <property type="entry name" value="4FE4S_WBL"/>
</dbReference>
<dbReference type="EMBL" id="MK814759">
    <property type="protein sequence ID" value="QCG77782.1"/>
    <property type="molecule type" value="Genomic_DNA"/>
</dbReference>
<gene>
    <name evidence="2" type="primary">36</name>
    <name evidence="2" type="ORF">SEA_REYJA_36</name>
</gene>
<proteinExistence type="predicted"/>
<dbReference type="RefSeq" id="YP_010842698.1">
    <property type="nucleotide sequence ID" value="NC_079144.1"/>
</dbReference>
<accession>A0A4D6TEF0</accession>
<evidence type="ECO:0000313" key="2">
    <source>
        <dbReference type="EMBL" id="QCG77782.1"/>
    </source>
</evidence>
<evidence type="ECO:0000313" key="3">
    <source>
        <dbReference type="Proteomes" id="UP000298786"/>
    </source>
</evidence>
<sequence>MLTRPPSEILDTPFLPCTTIAPPDEWFPEHARKSPRFAQAGCARCPVVRACATHALACERQGPPIFGVWAGVHVTTYSGASRATRDLALAELARIAAGGDISPAPTAHPEKAAS</sequence>
<protein>
    <submittedName>
        <fullName evidence="2">WhiB family transcription factor</fullName>
    </submittedName>
</protein>
<organism evidence="2 3">
    <name type="scientific">Gordonia phage Reyja</name>
    <dbReference type="NCBI Taxonomy" id="2571250"/>
    <lineage>
        <taxon>Viruses</taxon>
        <taxon>Duplodnaviria</taxon>
        <taxon>Heunggongvirae</taxon>
        <taxon>Uroviricota</taxon>
        <taxon>Caudoviricetes</taxon>
        <taxon>Santhisvirus</taxon>
        <taxon>Santhisvirus reyja</taxon>
    </lineage>
</organism>